<reference evidence="1 2" key="1">
    <citation type="submission" date="2019-01" db="EMBL/GenBank/DDBJ databases">
        <title>Draft genome sequence of Bacillus sp. DPC6431.</title>
        <authorList>
            <person name="Arbulu S."/>
            <person name="Murphy K."/>
            <person name="O'Sullivan O."/>
            <person name="Rea M.C."/>
            <person name="Hill C."/>
            <person name="Ross R.P."/>
        </authorList>
    </citation>
    <scope>NUCLEOTIDE SEQUENCE [LARGE SCALE GENOMIC DNA]</scope>
    <source>
        <strain evidence="1 2">DPC6431</strain>
    </source>
</reference>
<evidence type="ECO:0000313" key="2">
    <source>
        <dbReference type="Proteomes" id="UP000297630"/>
    </source>
</evidence>
<dbReference type="AlphaFoldDB" id="A0A4Y8T0E9"/>
<comment type="caution">
    <text evidence="1">The sequence shown here is derived from an EMBL/GenBank/DDBJ whole genome shotgun (WGS) entry which is preliminary data.</text>
</comment>
<proteinExistence type="predicted"/>
<gene>
    <name evidence="1" type="ORF">EQ803_24270</name>
</gene>
<dbReference type="Proteomes" id="UP000297630">
    <property type="component" value="Unassembled WGS sequence"/>
</dbReference>
<name>A0A4Y8T0E9_BACTU</name>
<evidence type="ECO:0000313" key="1">
    <source>
        <dbReference type="EMBL" id="TFF44331.1"/>
    </source>
</evidence>
<dbReference type="EMBL" id="SCLP01000014">
    <property type="protein sequence ID" value="TFF44331.1"/>
    <property type="molecule type" value="Genomic_DNA"/>
</dbReference>
<organism evidence="1 2">
    <name type="scientific">Bacillus thuringiensis</name>
    <dbReference type="NCBI Taxonomy" id="1428"/>
    <lineage>
        <taxon>Bacteria</taxon>
        <taxon>Bacillati</taxon>
        <taxon>Bacillota</taxon>
        <taxon>Bacilli</taxon>
        <taxon>Bacillales</taxon>
        <taxon>Bacillaceae</taxon>
        <taxon>Bacillus</taxon>
        <taxon>Bacillus cereus group</taxon>
    </lineage>
</organism>
<accession>A0A4Y8T0E9</accession>
<protein>
    <submittedName>
        <fullName evidence="1">Uncharacterized protein</fullName>
    </submittedName>
</protein>
<sequence>MKLEEKCKSLFTYIIYVRNTGNVYEAIEVMKIKYIIRGIASIDIWQLISNSVTNQINSFYFLG</sequence>